<name>A0A6J4MXK0_9BACT</name>
<accession>A0A6J4MXK0</accession>
<evidence type="ECO:0000313" key="2">
    <source>
        <dbReference type="EMBL" id="CAA9371863.1"/>
    </source>
</evidence>
<evidence type="ECO:0000256" key="1">
    <source>
        <dbReference type="SAM" id="MobiDB-lite"/>
    </source>
</evidence>
<sequence length="106" mass="10958">CSTWMRAVCTPGSTASCRTTSGGWSGTWRIARRAAPAPPKSGASATRPPPSWAAPIRARSRPAASCRSPPRAAAAPGSSWGGRQACCWRWASGGWHAPRSASPSPS</sequence>
<protein>
    <submittedName>
        <fullName evidence="2">Uncharacterized protein</fullName>
    </submittedName>
</protein>
<dbReference type="EMBL" id="CADCTW010000249">
    <property type="protein sequence ID" value="CAA9371863.1"/>
    <property type="molecule type" value="Genomic_DNA"/>
</dbReference>
<feature type="compositionally biased region" description="Low complexity" evidence="1">
    <location>
        <begin position="53"/>
        <end position="78"/>
    </location>
</feature>
<reference evidence="2" key="1">
    <citation type="submission" date="2020-02" db="EMBL/GenBank/DDBJ databases">
        <authorList>
            <person name="Meier V. D."/>
        </authorList>
    </citation>
    <scope>NUCLEOTIDE SEQUENCE</scope>
    <source>
        <strain evidence="2">AVDCRST_MAG68</strain>
    </source>
</reference>
<gene>
    <name evidence="2" type="ORF">AVDCRST_MAG68-5568</name>
</gene>
<feature type="region of interest" description="Disordered" evidence="1">
    <location>
        <begin position="31"/>
        <end position="82"/>
    </location>
</feature>
<feature type="non-terminal residue" evidence="2">
    <location>
        <position position="106"/>
    </location>
</feature>
<dbReference type="AlphaFoldDB" id="A0A6J4MXK0"/>
<feature type="non-terminal residue" evidence="2">
    <location>
        <position position="1"/>
    </location>
</feature>
<proteinExistence type="predicted"/>
<organism evidence="2">
    <name type="scientific">uncultured Gemmatimonadota bacterium</name>
    <dbReference type="NCBI Taxonomy" id="203437"/>
    <lineage>
        <taxon>Bacteria</taxon>
        <taxon>Pseudomonadati</taxon>
        <taxon>Gemmatimonadota</taxon>
        <taxon>environmental samples</taxon>
    </lineage>
</organism>